<organism evidence="2">
    <name type="scientific">Leptolyngbya sp. NK1-12</name>
    <dbReference type="NCBI Taxonomy" id="2547451"/>
    <lineage>
        <taxon>Bacteria</taxon>
        <taxon>Bacillati</taxon>
        <taxon>Cyanobacteriota</taxon>
        <taxon>Cyanophyceae</taxon>
        <taxon>Leptolyngbyales</taxon>
        <taxon>Leptolyngbyaceae</taxon>
        <taxon>Leptolyngbya group</taxon>
        <taxon>Leptolyngbya</taxon>
    </lineage>
</organism>
<feature type="chain" id="PRO_5041655605" evidence="1">
    <location>
        <begin position="21"/>
        <end position="85"/>
    </location>
</feature>
<reference evidence="2" key="1">
    <citation type="submission" date="2020-05" db="EMBL/GenBank/DDBJ databases">
        <authorList>
            <person name="Zhu T."/>
            <person name="Keshari N."/>
            <person name="Lu X."/>
        </authorList>
    </citation>
    <scope>NUCLEOTIDE SEQUENCE</scope>
    <source>
        <strain evidence="2">NK1-12</strain>
    </source>
</reference>
<gene>
    <name evidence="2" type="ORF">HJG54_23810</name>
</gene>
<proteinExistence type="predicted"/>
<keyword evidence="1" id="KW-0732">Signal</keyword>
<dbReference type="AlphaFoldDB" id="A0AA96WNZ7"/>
<dbReference type="RefSeq" id="WP_316431725.1">
    <property type="nucleotide sequence ID" value="NZ_CP053586.1"/>
</dbReference>
<evidence type="ECO:0000256" key="1">
    <source>
        <dbReference type="SAM" id="SignalP"/>
    </source>
</evidence>
<sequence>MKKIKLIAVVVLLVVGLSFAKVVTDTSPAVAQSWRVKVCSAVVPGNWRDSTMAPDDWYIDDCYGWAQSVGGTETQLGCFFDDGYS</sequence>
<feature type="signal peptide" evidence="1">
    <location>
        <begin position="1"/>
        <end position="20"/>
    </location>
</feature>
<evidence type="ECO:0000313" key="2">
    <source>
        <dbReference type="EMBL" id="WNZ25571.1"/>
    </source>
</evidence>
<protein>
    <submittedName>
        <fullName evidence="2">Uncharacterized protein</fullName>
    </submittedName>
</protein>
<accession>A0AA96WNZ7</accession>
<name>A0AA96WNZ7_9CYAN</name>
<dbReference type="EMBL" id="CP053586">
    <property type="protein sequence ID" value="WNZ25571.1"/>
    <property type="molecule type" value="Genomic_DNA"/>
</dbReference>